<accession>A0AAN6M9N0</accession>
<feature type="transmembrane region" description="Helical" evidence="5">
    <location>
        <begin position="808"/>
        <end position="826"/>
    </location>
</feature>
<dbReference type="Gene3D" id="1.20.1740.10">
    <property type="entry name" value="Amino acid/polyamine transporter I"/>
    <property type="match status" value="1"/>
</dbReference>
<dbReference type="SUPFAM" id="SSF103473">
    <property type="entry name" value="MFS general substrate transporter"/>
    <property type="match status" value="1"/>
</dbReference>
<feature type="transmembrane region" description="Helical" evidence="5">
    <location>
        <begin position="846"/>
        <end position="867"/>
    </location>
</feature>
<dbReference type="InterPro" id="IPR020846">
    <property type="entry name" value="MFS_dom"/>
</dbReference>
<keyword evidence="8" id="KW-1185">Reference proteome</keyword>
<name>A0AAN6M9N0_9PLEO</name>
<organism evidence="7 8">
    <name type="scientific">Pseudopithomyces chartarum</name>
    <dbReference type="NCBI Taxonomy" id="1892770"/>
    <lineage>
        <taxon>Eukaryota</taxon>
        <taxon>Fungi</taxon>
        <taxon>Dikarya</taxon>
        <taxon>Ascomycota</taxon>
        <taxon>Pezizomycotina</taxon>
        <taxon>Dothideomycetes</taxon>
        <taxon>Pleosporomycetidae</taxon>
        <taxon>Pleosporales</taxon>
        <taxon>Massarineae</taxon>
        <taxon>Didymosphaeriaceae</taxon>
        <taxon>Pseudopithomyces</taxon>
    </lineage>
</organism>
<feature type="transmembrane region" description="Helical" evidence="5">
    <location>
        <begin position="647"/>
        <end position="667"/>
    </location>
</feature>
<keyword evidence="4 5" id="KW-0472">Membrane</keyword>
<feature type="transmembrane region" description="Helical" evidence="5">
    <location>
        <begin position="576"/>
        <end position="600"/>
    </location>
</feature>
<evidence type="ECO:0000256" key="4">
    <source>
        <dbReference type="ARBA" id="ARBA00023136"/>
    </source>
</evidence>
<evidence type="ECO:0000256" key="2">
    <source>
        <dbReference type="ARBA" id="ARBA00022692"/>
    </source>
</evidence>
<evidence type="ECO:0000313" key="8">
    <source>
        <dbReference type="Proteomes" id="UP001280581"/>
    </source>
</evidence>
<feature type="transmembrane region" description="Helical" evidence="5">
    <location>
        <begin position="66"/>
        <end position="86"/>
    </location>
</feature>
<feature type="transmembrane region" description="Helical" evidence="5">
    <location>
        <begin position="778"/>
        <end position="796"/>
    </location>
</feature>
<feature type="transmembrane region" description="Helical" evidence="5">
    <location>
        <begin position="935"/>
        <end position="961"/>
    </location>
</feature>
<feature type="transmembrane region" description="Helical" evidence="5">
    <location>
        <begin position="175"/>
        <end position="198"/>
    </location>
</feature>
<evidence type="ECO:0000313" key="7">
    <source>
        <dbReference type="EMBL" id="KAK3217352.1"/>
    </source>
</evidence>
<dbReference type="EMBL" id="WVTA01000001">
    <property type="protein sequence ID" value="KAK3217352.1"/>
    <property type="molecule type" value="Genomic_DNA"/>
</dbReference>
<dbReference type="InterPro" id="IPR036259">
    <property type="entry name" value="MFS_trans_sf"/>
</dbReference>
<dbReference type="Pfam" id="PF13520">
    <property type="entry name" value="AA_permease_2"/>
    <property type="match status" value="1"/>
</dbReference>
<dbReference type="Gene3D" id="1.20.1250.20">
    <property type="entry name" value="MFS general substrate transporter like domains"/>
    <property type="match status" value="2"/>
</dbReference>
<feature type="transmembrane region" description="Helical" evidence="5">
    <location>
        <begin position="218"/>
        <end position="238"/>
    </location>
</feature>
<dbReference type="GO" id="GO:0016020">
    <property type="term" value="C:membrane"/>
    <property type="evidence" value="ECO:0007669"/>
    <property type="project" value="UniProtKB-SubCell"/>
</dbReference>
<feature type="transmembrane region" description="Helical" evidence="5">
    <location>
        <begin position="738"/>
        <end position="758"/>
    </location>
</feature>
<keyword evidence="3 5" id="KW-1133">Transmembrane helix</keyword>
<feature type="transmembrane region" description="Helical" evidence="5">
    <location>
        <begin position="673"/>
        <end position="698"/>
    </location>
</feature>
<feature type="transmembrane region" description="Helical" evidence="5">
    <location>
        <begin position="259"/>
        <end position="285"/>
    </location>
</feature>
<dbReference type="PROSITE" id="PS50850">
    <property type="entry name" value="MFS"/>
    <property type="match status" value="1"/>
</dbReference>
<evidence type="ECO:0000256" key="5">
    <source>
        <dbReference type="SAM" id="Phobius"/>
    </source>
</evidence>
<dbReference type="PANTHER" id="PTHR42718:SF41">
    <property type="entry name" value="MFS TRANSPORTER OF UNKOWN SPECIFICITY (AFU_ORTHOLOGUE AFUA_5G09940)-RELATED"/>
    <property type="match status" value="1"/>
</dbReference>
<feature type="transmembrane region" description="Helical" evidence="5">
    <location>
        <begin position="973"/>
        <end position="995"/>
    </location>
</feature>
<feature type="transmembrane region" description="Helical" evidence="5">
    <location>
        <begin position="1015"/>
        <end position="1034"/>
    </location>
</feature>
<feature type="transmembrane region" description="Helical" evidence="5">
    <location>
        <begin position="291"/>
        <end position="309"/>
    </location>
</feature>
<sequence length="1046" mass="113541">MPISGGQYHWVSELAPKRHQKLLSYIVGWMCAIGWQCAMATTALAITQQLQGLIALNAPSYIAKAWHSTLFCIAVTAFACILNTVSIQKLPLIERIGMVFYILGFLALTITLWTMAPHENIGSVWTNFEDNSGWGNVGLSTLVGILGPLVTLIGSDSSCHLSEETVDAAWVLPRAMVATATLNYTVGFIMTITVISSLGSDVSAILSTSFGLPWIQVLFNATGSTAGTSVMVAVLFAFARDQGLPFSDWLGYIHPVYQIPINALLATLLITSLLSLIILGSTIAFNIITSLGQLGLVFSYIIAISCILAKRFQAPNELRRARFSLVSVFLFFPAVPMPTAENMNWSCLMFSSLVGFSLIWYWYAGRFKYVGPVSLLGDSSGVLDTLRNKVIEAGGDIIRTFRKDKARFYFMMTHNLEHLHPLREDTEYDKRIRVKPFWLTSEEVEMWSLHTLKGIFQFCQRERWCFLESARADHISTLDPQKNVLQNTIFPTKPGNPNNTQQVFEILPRNLNPTGQTALGHNNNHHDAIVPIDSTPSAPLDLALQTLPISHPSTSQRNTPSHAYASQGVPPELPNFLAEVIFVLTCTAGQLVSALLIGHISVTQTVFAEALGISSSQIPWLLSSSSLASGLSVVVSGSLADLGPPKLLMVGAFIWEAVWMVVCAVAISPRLKILFFVARAMQGLAVGVLVSASMSILGRVYSPGIRKTKVFSFMAAGSPLGYWIGCVQAGALSSRLPWIFGSTAIFLAGCAVAAQLTIPKLRPAADSSEVEAPSLRDFDYFGAGLASIGTTLVVFGLTQGSSTHWNPYTYSTVMLGFLLLGGFYFVEKYVARPLIPNRLWKTRGFAALLISYFLGLGAYSSWQFYAIQFWQRYQHVTPLRAALYILPNCIVGILAAYIVSKTLHVVPTNVILTASMIAFGLGSAFFLPQSPSSNYWALSMPGIALATFGPDMSFAAAAIFITSSVPRSYQGAAGSLLVTVQNLTIAVMTSVGEVVGARVETLPTGEIGLTGIKAIWWFGLAAALTGALITATTVRIPKAEEKEHVQ</sequence>
<feature type="transmembrane region" description="Helical" evidence="5">
    <location>
        <begin position="22"/>
        <end position="46"/>
    </location>
</feature>
<feature type="transmembrane region" description="Helical" evidence="5">
    <location>
        <begin position="879"/>
        <end position="898"/>
    </location>
</feature>
<reference evidence="7 8" key="1">
    <citation type="submission" date="2021-02" db="EMBL/GenBank/DDBJ databases">
        <title>Genome assembly of Pseudopithomyces chartarum.</title>
        <authorList>
            <person name="Jauregui R."/>
            <person name="Singh J."/>
            <person name="Voisey C."/>
        </authorList>
    </citation>
    <scope>NUCLEOTIDE SEQUENCE [LARGE SCALE GENOMIC DNA]</scope>
    <source>
        <strain evidence="7 8">AGR01</strain>
    </source>
</reference>
<feature type="transmembrane region" description="Helical" evidence="5">
    <location>
        <begin position="136"/>
        <end position="154"/>
    </location>
</feature>
<feature type="transmembrane region" description="Helical" evidence="5">
    <location>
        <begin position="710"/>
        <end position="732"/>
    </location>
</feature>
<dbReference type="Pfam" id="PF07690">
    <property type="entry name" value="MFS_1"/>
    <property type="match status" value="1"/>
</dbReference>
<feature type="transmembrane region" description="Helical" evidence="5">
    <location>
        <begin position="321"/>
        <end position="337"/>
    </location>
</feature>
<feature type="transmembrane region" description="Helical" evidence="5">
    <location>
        <begin position="343"/>
        <end position="363"/>
    </location>
</feature>
<evidence type="ECO:0000256" key="1">
    <source>
        <dbReference type="ARBA" id="ARBA00004141"/>
    </source>
</evidence>
<evidence type="ECO:0000259" key="6">
    <source>
        <dbReference type="PROSITE" id="PS50850"/>
    </source>
</evidence>
<evidence type="ECO:0000256" key="3">
    <source>
        <dbReference type="ARBA" id="ARBA00022989"/>
    </source>
</evidence>
<comment type="subcellular location">
    <subcellularLocation>
        <location evidence="1">Membrane</location>
        <topology evidence="1">Multi-pass membrane protein</topology>
    </subcellularLocation>
</comment>
<dbReference type="InterPro" id="IPR011701">
    <property type="entry name" value="MFS"/>
</dbReference>
<dbReference type="GO" id="GO:0022857">
    <property type="term" value="F:transmembrane transporter activity"/>
    <property type="evidence" value="ECO:0007669"/>
    <property type="project" value="InterPro"/>
</dbReference>
<feature type="transmembrane region" description="Helical" evidence="5">
    <location>
        <begin position="910"/>
        <end position="929"/>
    </location>
</feature>
<dbReference type="AlphaFoldDB" id="A0AAN6M9N0"/>
<dbReference type="PANTHER" id="PTHR42718">
    <property type="entry name" value="MAJOR FACILITATOR SUPERFAMILY MULTIDRUG TRANSPORTER MFSC"/>
    <property type="match status" value="1"/>
</dbReference>
<comment type="caution">
    <text evidence="7">The sequence shown here is derived from an EMBL/GenBank/DDBJ whole genome shotgun (WGS) entry which is preliminary data.</text>
</comment>
<protein>
    <recommendedName>
        <fullName evidence="6">Major facilitator superfamily (MFS) profile domain-containing protein</fullName>
    </recommendedName>
</protein>
<dbReference type="InterPro" id="IPR002293">
    <property type="entry name" value="AA/rel_permease1"/>
</dbReference>
<feature type="domain" description="Major facilitator superfamily (MFS) profile" evidence="6">
    <location>
        <begin position="582"/>
        <end position="1038"/>
    </location>
</feature>
<feature type="transmembrane region" description="Helical" evidence="5">
    <location>
        <begin position="98"/>
        <end position="116"/>
    </location>
</feature>
<proteinExistence type="predicted"/>
<feature type="transmembrane region" description="Helical" evidence="5">
    <location>
        <begin position="620"/>
        <end position="640"/>
    </location>
</feature>
<keyword evidence="2 5" id="KW-0812">Transmembrane</keyword>
<gene>
    <name evidence="7" type="ORF">GRF29_1g2797676</name>
</gene>
<dbReference type="Proteomes" id="UP001280581">
    <property type="component" value="Unassembled WGS sequence"/>
</dbReference>